<proteinExistence type="predicted"/>
<gene>
    <name evidence="1" type="ORF">SAMN05421738_10468</name>
</gene>
<dbReference type="OrthoDB" id="594666at2"/>
<protein>
    <recommendedName>
        <fullName evidence="3">Tetratricopeptide repeat-containing protein</fullName>
    </recommendedName>
</protein>
<organism evidence="1 2">
    <name type="scientific">Algoriella xinjiangensis</name>
    <dbReference type="NCBI Taxonomy" id="684065"/>
    <lineage>
        <taxon>Bacteria</taxon>
        <taxon>Pseudomonadati</taxon>
        <taxon>Bacteroidota</taxon>
        <taxon>Flavobacteriia</taxon>
        <taxon>Flavobacteriales</taxon>
        <taxon>Weeksellaceae</taxon>
        <taxon>Algoriella</taxon>
    </lineage>
</organism>
<accession>A0A1I4UQY1</accession>
<dbReference type="Proteomes" id="UP000199149">
    <property type="component" value="Unassembled WGS sequence"/>
</dbReference>
<evidence type="ECO:0000313" key="1">
    <source>
        <dbReference type="EMBL" id="SFM91394.1"/>
    </source>
</evidence>
<evidence type="ECO:0000313" key="2">
    <source>
        <dbReference type="Proteomes" id="UP000199149"/>
    </source>
</evidence>
<dbReference type="STRING" id="684065.SAMN05421738_10468"/>
<reference evidence="2" key="1">
    <citation type="submission" date="2016-10" db="EMBL/GenBank/DDBJ databases">
        <authorList>
            <person name="Varghese N."/>
            <person name="Submissions S."/>
        </authorList>
    </citation>
    <scope>NUCLEOTIDE SEQUENCE [LARGE SCALE GENOMIC DNA]</scope>
    <source>
        <strain evidence="2">XJ109</strain>
    </source>
</reference>
<keyword evidence="2" id="KW-1185">Reference proteome</keyword>
<dbReference type="EMBL" id="FOUZ01000004">
    <property type="protein sequence ID" value="SFM91394.1"/>
    <property type="molecule type" value="Genomic_DNA"/>
</dbReference>
<name>A0A1I4UQY1_9FLAO</name>
<evidence type="ECO:0008006" key="3">
    <source>
        <dbReference type="Google" id="ProtNLM"/>
    </source>
</evidence>
<sequence>MTRIEYLVAHPYEVEKSDIPLLKKEVEKYPYFYTLRALLLYGLKKENHPSFEDYLNKTSIHSSNRVDLYHYINSKPLPKEEKIIENVQENSTIKENTIEQETESFNDEKLEEEVLKVEPISLIEEDNIDNDLVDEMIENDTEESELRTDHVVEIISEDELNKVVEESKLAHKTSDQEIENAVLQTSGIEISVEKPQPEEKNTIQETEENNLVEISESVVIIDEMISEEKEVMVQDSAIIEEKLNNNLDKESFSFSDWLKKVPSQSKDQKTIEAEQETAEREIKYKLIDDFLEKNPKIIPMKKTDITPIQVSSNFSHNSEEYSDLMTETLAQIYIEQRKYDKAIKAYKILILKYPEKNSLFANRIKEIENLKNSK</sequence>
<dbReference type="AlphaFoldDB" id="A0A1I4UQY1"/>
<dbReference type="RefSeq" id="WP_092907014.1">
    <property type="nucleotide sequence ID" value="NZ_FOUZ01000004.1"/>
</dbReference>